<evidence type="ECO:0000256" key="7">
    <source>
        <dbReference type="SAM" id="SignalP"/>
    </source>
</evidence>
<dbReference type="Proteomes" id="UP001465668">
    <property type="component" value="Unassembled WGS sequence"/>
</dbReference>
<evidence type="ECO:0000256" key="2">
    <source>
        <dbReference type="ARBA" id="ARBA00005179"/>
    </source>
</evidence>
<feature type="domain" description="FAD-binding" evidence="8">
    <location>
        <begin position="2"/>
        <end position="340"/>
    </location>
</feature>
<evidence type="ECO:0000259" key="8">
    <source>
        <dbReference type="Pfam" id="PF01494"/>
    </source>
</evidence>
<evidence type="ECO:0000313" key="10">
    <source>
        <dbReference type="Proteomes" id="UP001465668"/>
    </source>
</evidence>
<reference evidence="9 10" key="1">
    <citation type="submission" date="2024-02" db="EMBL/GenBank/DDBJ databases">
        <title>First draft genome assembly of two strains of Seiridium cardinale.</title>
        <authorList>
            <person name="Emiliani G."/>
            <person name="Scali E."/>
        </authorList>
    </citation>
    <scope>NUCLEOTIDE SEQUENCE [LARGE SCALE GENOMIC DNA]</scope>
    <source>
        <strain evidence="9 10">BM-138-000479</strain>
    </source>
</reference>
<dbReference type="Gene3D" id="3.50.50.60">
    <property type="entry name" value="FAD/NAD(P)-binding domain"/>
    <property type="match status" value="1"/>
</dbReference>
<keyword evidence="5" id="KW-0560">Oxidoreductase</keyword>
<dbReference type="PANTHER" id="PTHR47178:SF6">
    <property type="entry name" value="FAD-BINDING DOMAIN-CONTAINING PROTEIN"/>
    <property type="match status" value="1"/>
</dbReference>
<dbReference type="Pfam" id="PF01494">
    <property type="entry name" value="FAD_binding_3"/>
    <property type="match status" value="1"/>
</dbReference>
<proteinExistence type="predicted"/>
<comment type="caution">
    <text evidence="9">The sequence shown here is derived from an EMBL/GenBank/DDBJ whole genome shotgun (WGS) entry which is preliminary data.</text>
</comment>
<dbReference type="EMBL" id="JARVKM010000031">
    <property type="protein sequence ID" value="KAK9775836.1"/>
    <property type="molecule type" value="Genomic_DNA"/>
</dbReference>
<keyword evidence="3" id="KW-0285">Flavoprotein</keyword>
<feature type="chain" id="PRO_5047168352" evidence="7">
    <location>
        <begin position="17"/>
        <end position="407"/>
    </location>
</feature>
<evidence type="ECO:0000256" key="1">
    <source>
        <dbReference type="ARBA" id="ARBA00001974"/>
    </source>
</evidence>
<sequence>MHVLIIGAGLGGLTLAQSLRKQGISFEIFERDADKDARSQGWAIALHSIIDRLVSSFPSDMPDLRESTNHLAPLTLPAQIVMYYPEKKERVGFQDSADTPLIRAERYQLRNWLSTDIPIQWGKRVKRIEHDDQGVTAYFEDGTVAKGDILVGADGIKSVVREHLLQRPAEDLLKVVPLAAIVGEMELSGDEFKRQLALGHSAYTLINPDLGFITFVGMHRILPGAASGRFFWMIMRPDNTVGDPNHWLQTASQKERHDHVMNAVAKLPPKFREIFDLTPVEGIRKQPHVWRDLELNTVPASRVVIIGDAAHAMTPFRGEGGYHTFIDAMNLAEALTKLNTEGKSNDSAAVHSAVAEFNAEMLKRGGDSVRFSRASYDEAKKTVKERQPFAYALKQLPEETIVLEVKA</sequence>
<dbReference type="SUPFAM" id="SSF51905">
    <property type="entry name" value="FAD/NAD(P)-binding domain"/>
    <property type="match status" value="1"/>
</dbReference>
<dbReference type="InterPro" id="IPR002938">
    <property type="entry name" value="FAD-bd"/>
</dbReference>
<evidence type="ECO:0000256" key="4">
    <source>
        <dbReference type="ARBA" id="ARBA00022827"/>
    </source>
</evidence>
<keyword evidence="6" id="KW-0503">Monooxygenase</keyword>
<accession>A0ABR2XPT8</accession>
<feature type="signal peptide" evidence="7">
    <location>
        <begin position="1"/>
        <end position="16"/>
    </location>
</feature>
<comment type="cofactor">
    <cofactor evidence="1">
        <name>FAD</name>
        <dbReference type="ChEBI" id="CHEBI:57692"/>
    </cofactor>
</comment>
<protein>
    <submittedName>
        <fullName evidence="9">FAD oxidase</fullName>
    </submittedName>
</protein>
<keyword evidence="7" id="KW-0732">Signal</keyword>
<gene>
    <name evidence="9" type="ORF">SCAR479_07361</name>
</gene>
<evidence type="ECO:0000256" key="6">
    <source>
        <dbReference type="ARBA" id="ARBA00023033"/>
    </source>
</evidence>
<keyword evidence="10" id="KW-1185">Reference proteome</keyword>
<dbReference type="PANTHER" id="PTHR47178">
    <property type="entry name" value="MONOOXYGENASE, FAD-BINDING"/>
    <property type="match status" value="1"/>
</dbReference>
<evidence type="ECO:0000256" key="5">
    <source>
        <dbReference type="ARBA" id="ARBA00023002"/>
    </source>
</evidence>
<organism evidence="9 10">
    <name type="scientific">Seiridium cardinale</name>
    <dbReference type="NCBI Taxonomy" id="138064"/>
    <lineage>
        <taxon>Eukaryota</taxon>
        <taxon>Fungi</taxon>
        <taxon>Dikarya</taxon>
        <taxon>Ascomycota</taxon>
        <taxon>Pezizomycotina</taxon>
        <taxon>Sordariomycetes</taxon>
        <taxon>Xylariomycetidae</taxon>
        <taxon>Amphisphaeriales</taxon>
        <taxon>Sporocadaceae</taxon>
        <taxon>Seiridium</taxon>
    </lineage>
</organism>
<keyword evidence="4" id="KW-0274">FAD</keyword>
<name>A0ABR2XPT8_9PEZI</name>
<evidence type="ECO:0000313" key="9">
    <source>
        <dbReference type="EMBL" id="KAK9775836.1"/>
    </source>
</evidence>
<evidence type="ECO:0000256" key="3">
    <source>
        <dbReference type="ARBA" id="ARBA00022630"/>
    </source>
</evidence>
<comment type="pathway">
    <text evidence="2">Secondary metabolite biosynthesis.</text>
</comment>
<dbReference type="InterPro" id="IPR036188">
    <property type="entry name" value="FAD/NAD-bd_sf"/>
</dbReference>
<dbReference type="PRINTS" id="PR00420">
    <property type="entry name" value="RNGMNOXGNASE"/>
</dbReference>